<keyword evidence="2" id="KW-0488">Methylation</keyword>
<feature type="transmembrane region" description="Helical" evidence="6">
    <location>
        <begin position="20"/>
        <end position="41"/>
    </location>
</feature>
<dbReference type="InterPro" id="IPR002416">
    <property type="entry name" value="T2SS_protein-GspH"/>
</dbReference>
<evidence type="ECO:0000256" key="6">
    <source>
        <dbReference type="SAM" id="Phobius"/>
    </source>
</evidence>
<evidence type="ECO:0000256" key="3">
    <source>
        <dbReference type="ARBA" id="ARBA00022692"/>
    </source>
</evidence>
<dbReference type="KEGG" id="gai:IMCC3135_33040"/>
<dbReference type="OrthoDB" id="5730913at2"/>
<dbReference type="GO" id="GO:0015628">
    <property type="term" value="P:protein secretion by the type II secretion system"/>
    <property type="evidence" value="ECO:0007669"/>
    <property type="project" value="InterPro"/>
</dbReference>
<evidence type="ECO:0000256" key="2">
    <source>
        <dbReference type="ARBA" id="ARBA00022481"/>
    </source>
</evidence>
<name>A0A2Z2NYX4_9GAMM</name>
<dbReference type="RefSeq" id="WP_088921403.1">
    <property type="nucleotide sequence ID" value="NZ_CP018632.1"/>
</dbReference>
<dbReference type="Pfam" id="PF07963">
    <property type="entry name" value="N_methyl"/>
    <property type="match status" value="1"/>
</dbReference>
<dbReference type="GO" id="GO:0016020">
    <property type="term" value="C:membrane"/>
    <property type="evidence" value="ECO:0007669"/>
    <property type="project" value="UniProtKB-SubCell"/>
</dbReference>
<keyword evidence="4 6" id="KW-1133">Transmembrane helix</keyword>
<evidence type="ECO:0000256" key="1">
    <source>
        <dbReference type="ARBA" id="ARBA00004167"/>
    </source>
</evidence>
<dbReference type="Proteomes" id="UP000250079">
    <property type="component" value="Chromosome"/>
</dbReference>
<dbReference type="InterPro" id="IPR045584">
    <property type="entry name" value="Pilin-like"/>
</dbReference>
<organism evidence="7 8">
    <name type="scientific">Granulosicoccus antarcticus IMCC3135</name>
    <dbReference type="NCBI Taxonomy" id="1192854"/>
    <lineage>
        <taxon>Bacteria</taxon>
        <taxon>Pseudomonadati</taxon>
        <taxon>Pseudomonadota</taxon>
        <taxon>Gammaproteobacteria</taxon>
        <taxon>Chromatiales</taxon>
        <taxon>Granulosicoccaceae</taxon>
        <taxon>Granulosicoccus</taxon>
    </lineage>
</organism>
<keyword evidence="5 6" id="KW-0472">Membrane</keyword>
<gene>
    <name evidence="7" type="primary">gspH</name>
    <name evidence="7" type="ORF">IMCC3135_33040</name>
</gene>
<evidence type="ECO:0000313" key="8">
    <source>
        <dbReference type="Proteomes" id="UP000250079"/>
    </source>
</evidence>
<accession>A0A2Z2NYX4</accession>
<dbReference type="InterPro" id="IPR012902">
    <property type="entry name" value="N_methyl_site"/>
</dbReference>
<evidence type="ECO:0000256" key="4">
    <source>
        <dbReference type="ARBA" id="ARBA00022989"/>
    </source>
</evidence>
<dbReference type="EMBL" id="CP018632">
    <property type="protein sequence ID" value="ASJ76652.1"/>
    <property type="molecule type" value="Genomic_DNA"/>
</dbReference>
<keyword evidence="8" id="KW-1185">Reference proteome</keyword>
<dbReference type="NCBIfam" id="TIGR02532">
    <property type="entry name" value="IV_pilin_GFxxxE"/>
    <property type="match status" value="1"/>
</dbReference>
<keyword evidence="3 6" id="KW-0812">Transmembrane</keyword>
<evidence type="ECO:0000313" key="7">
    <source>
        <dbReference type="EMBL" id="ASJ76652.1"/>
    </source>
</evidence>
<evidence type="ECO:0000256" key="5">
    <source>
        <dbReference type="ARBA" id="ARBA00023136"/>
    </source>
</evidence>
<dbReference type="PROSITE" id="PS00409">
    <property type="entry name" value="PROKAR_NTER_METHYL"/>
    <property type="match status" value="1"/>
</dbReference>
<dbReference type="PRINTS" id="PR00885">
    <property type="entry name" value="BCTERIALGSPH"/>
</dbReference>
<proteinExistence type="predicted"/>
<sequence>MIPSPACPPPTRRREQGFTLIELLVVVTIVSILVGAVVINIEFRNVGKIVRDTALRTGLLMELASDQAVYSRQQFGIRFHPESYEFYILTETEDDESVWEIVEDGQLKFRSEDVAIEFQVDISGLPIILAELTEELDDATEEDPLKPHIIFLSNGEIIPDFRIRISDPDGEYEHEVAAGEVLPIVVEQLEGS</sequence>
<protein>
    <submittedName>
        <fullName evidence="7">Type II secretion system protein H</fullName>
    </submittedName>
</protein>
<reference evidence="7 8" key="1">
    <citation type="submission" date="2016-12" db="EMBL/GenBank/DDBJ databases">
        <authorList>
            <person name="Song W.-J."/>
            <person name="Kurnit D.M."/>
        </authorList>
    </citation>
    <scope>NUCLEOTIDE SEQUENCE [LARGE SCALE GENOMIC DNA]</scope>
    <source>
        <strain evidence="7 8">IMCC3135</strain>
    </source>
</reference>
<dbReference type="GO" id="GO:0015627">
    <property type="term" value="C:type II protein secretion system complex"/>
    <property type="evidence" value="ECO:0007669"/>
    <property type="project" value="InterPro"/>
</dbReference>
<dbReference type="Gene3D" id="3.55.40.10">
    <property type="entry name" value="minor pseudopilin epsh domain"/>
    <property type="match status" value="1"/>
</dbReference>
<dbReference type="AlphaFoldDB" id="A0A2Z2NYX4"/>
<dbReference type="SUPFAM" id="SSF54523">
    <property type="entry name" value="Pili subunits"/>
    <property type="match status" value="1"/>
</dbReference>
<comment type="subcellular location">
    <subcellularLocation>
        <location evidence="1">Membrane</location>
        <topology evidence="1">Single-pass membrane protein</topology>
    </subcellularLocation>
</comment>